<dbReference type="AlphaFoldDB" id="A0A9P4V2S1"/>
<comment type="caution">
    <text evidence="2">The sequence shown here is derived from an EMBL/GenBank/DDBJ whole genome shotgun (WGS) entry which is preliminary data.</text>
</comment>
<sequence length="81" mass="8516">MAMDRITGEVCLSPAALASSTTSFLLLQPVVLVLSSYSRASCRRLLTPSVAQACSPHPSFCVVSDSQSQVHAPPSRPLLSS</sequence>
<evidence type="ECO:0000256" key="1">
    <source>
        <dbReference type="SAM" id="Phobius"/>
    </source>
</evidence>
<organism evidence="2 3">
    <name type="scientific">Polyplosphaeria fusca</name>
    <dbReference type="NCBI Taxonomy" id="682080"/>
    <lineage>
        <taxon>Eukaryota</taxon>
        <taxon>Fungi</taxon>
        <taxon>Dikarya</taxon>
        <taxon>Ascomycota</taxon>
        <taxon>Pezizomycotina</taxon>
        <taxon>Dothideomycetes</taxon>
        <taxon>Pleosporomycetidae</taxon>
        <taxon>Pleosporales</taxon>
        <taxon>Tetraplosphaeriaceae</taxon>
        <taxon>Polyplosphaeria</taxon>
    </lineage>
</organism>
<dbReference type="EMBL" id="ML996147">
    <property type="protein sequence ID" value="KAF2734458.1"/>
    <property type="molecule type" value="Genomic_DNA"/>
</dbReference>
<gene>
    <name evidence="2" type="ORF">EJ04DRAFT_512454</name>
</gene>
<evidence type="ECO:0000313" key="3">
    <source>
        <dbReference type="Proteomes" id="UP000799444"/>
    </source>
</evidence>
<keyword evidence="1" id="KW-0472">Membrane</keyword>
<name>A0A9P4V2S1_9PLEO</name>
<accession>A0A9P4V2S1</accession>
<evidence type="ECO:0000313" key="2">
    <source>
        <dbReference type="EMBL" id="KAF2734458.1"/>
    </source>
</evidence>
<keyword evidence="1" id="KW-1133">Transmembrane helix</keyword>
<keyword evidence="1" id="KW-0812">Transmembrane</keyword>
<keyword evidence="3" id="KW-1185">Reference proteome</keyword>
<dbReference type="Proteomes" id="UP000799444">
    <property type="component" value="Unassembled WGS sequence"/>
</dbReference>
<feature type="transmembrane region" description="Helical" evidence="1">
    <location>
        <begin position="12"/>
        <end position="34"/>
    </location>
</feature>
<protein>
    <submittedName>
        <fullName evidence="2">Uncharacterized protein</fullName>
    </submittedName>
</protein>
<reference evidence="2" key="1">
    <citation type="journal article" date="2020" name="Stud. Mycol.">
        <title>101 Dothideomycetes genomes: a test case for predicting lifestyles and emergence of pathogens.</title>
        <authorList>
            <person name="Haridas S."/>
            <person name="Albert R."/>
            <person name="Binder M."/>
            <person name="Bloem J."/>
            <person name="Labutti K."/>
            <person name="Salamov A."/>
            <person name="Andreopoulos B."/>
            <person name="Baker S."/>
            <person name="Barry K."/>
            <person name="Bills G."/>
            <person name="Bluhm B."/>
            <person name="Cannon C."/>
            <person name="Castanera R."/>
            <person name="Culley D."/>
            <person name="Daum C."/>
            <person name="Ezra D."/>
            <person name="Gonzalez J."/>
            <person name="Henrissat B."/>
            <person name="Kuo A."/>
            <person name="Liang C."/>
            <person name="Lipzen A."/>
            <person name="Lutzoni F."/>
            <person name="Magnuson J."/>
            <person name="Mondo S."/>
            <person name="Nolan M."/>
            <person name="Ohm R."/>
            <person name="Pangilinan J."/>
            <person name="Park H.-J."/>
            <person name="Ramirez L."/>
            <person name="Alfaro M."/>
            <person name="Sun H."/>
            <person name="Tritt A."/>
            <person name="Yoshinaga Y."/>
            <person name="Zwiers L.-H."/>
            <person name="Turgeon B."/>
            <person name="Goodwin S."/>
            <person name="Spatafora J."/>
            <person name="Crous P."/>
            <person name="Grigoriev I."/>
        </authorList>
    </citation>
    <scope>NUCLEOTIDE SEQUENCE</scope>
    <source>
        <strain evidence="2">CBS 125425</strain>
    </source>
</reference>
<proteinExistence type="predicted"/>